<protein>
    <submittedName>
        <fullName evidence="2">Rifin</fullName>
    </submittedName>
</protein>
<evidence type="ECO:0000313" key="2">
    <source>
        <dbReference type="EMBL" id="DAE02288.1"/>
    </source>
</evidence>
<evidence type="ECO:0000256" key="1">
    <source>
        <dbReference type="SAM" id="Phobius"/>
    </source>
</evidence>
<keyword evidence="1" id="KW-0812">Transmembrane</keyword>
<reference evidence="2" key="1">
    <citation type="journal article" date="2021" name="Proc. Natl. Acad. Sci. U.S.A.">
        <title>A Catalog of Tens of Thousands of Viruses from Human Metagenomes Reveals Hidden Associations with Chronic Diseases.</title>
        <authorList>
            <person name="Tisza M.J."/>
            <person name="Buck C.B."/>
        </authorList>
    </citation>
    <scope>NUCLEOTIDE SEQUENCE</scope>
    <source>
        <strain evidence="2">CttEB8</strain>
    </source>
</reference>
<sequence>MLHIINSLSVDYITFSTFVLRNYKSTQVLLFFCIYLILEIFFLLLQHLKRKNMNKNSLYIKLRKTNRYNIIYALLKAEGRTSAAKQLSERTGDTGKILFTSEGKLKKWIVNETNLGIVGVSRNLLSLKLDGIYTFNKETGEVHVEIIPEDLLQYCTIIPNYMKKDFIKDNKKYTWTANCQLVFDYLNRFRNCLEAGVENNSFTRDYREIREIRRKVIENEITKEEAETKIEKILSRTKLCYDSINPIAQLYLRSRTIAKNIGLTVDEVRKVLRQFRVFFGSKAWRRPTETEVLTRVDYCSKSYTIDIPKRSMLREMIEKFEKKCDKVISRMIELHHSYVYI</sequence>
<keyword evidence="1" id="KW-0472">Membrane</keyword>
<organism evidence="2">
    <name type="scientific">Herelleviridae sp. cttEB8</name>
    <dbReference type="NCBI Taxonomy" id="2825832"/>
    <lineage>
        <taxon>Viruses</taxon>
        <taxon>Duplodnaviria</taxon>
        <taxon>Heunggongvirae</taxon>
        <taxon>Uroviricota</taxon>
        <taxon>Caudoviricetes</taxon>
        <taxon>Herelleviridae</taxon>
    </lineage>
</organism>
<feature type="transmembrane region" description="Helical" evidence="1">
    <location>
        <begin position="28"/>
        <end position="45"/>
    </location>
</feature>
<keyword evidence="1" id="KW-1133">Transmembrane helix</keyword>
<accession>A0A8S5P6K7</accession>
<proteinExistence type="predicted"/>
<name>A0A8S5P6K7_9CAUD</name>
<dbReference type="EMBL" id="BK015344">
    <property type="protein sequence ID" value="DAE02288.1"/>
    <property type="molecule type" value="Genomic_DNA"/>
</dbReference>